<evidence type="ECO:0000313" key="3">
    <source>
        <dbReference type="Proteomes" id="UP000245430"/>
    </source>
</evidence>
<protein>
    <submittedName>
        <fullName evidence="2">Uncharacterized protein</fullName>
    </submittedName>
</protein>
<name>A0A316DJ67_9FLAO</name>
<comment type="caution">
    <text evidence="2">The sequence shown here is derived from an EMBL/GenBank/DDBJ whole genome shotgun (WGS) entry which is preliminary data.</text>
</comment>
<feature type="transmembrane region" description="Helical" evidence="1">
    <location>
        <begin position="71"/>
        <end position="91"/>
    </location>
</feature>
<evidence type="ECO:0000256" key="1">
    <source>
        <dbReference type="SAM" id="Phobius"/>
    </source>
</evidence>
<keyword evidence="3" id="KW-1185">Reference proteome</keyword>
<dbReference type="OrthoDB" id="1446424at2"/>
<dbReference type="EMBL" id="QGGP01000005">
    <property type="protein sequence ID" value="PWK18297.1"/>
    <property type="molecule type" value="Genomic_DNA"/>
</dbReference>
<gene>
    <name evidence="2" type="ORF">LX78_02209</name>
</gene>
<keyword evidence="1" id="KW-0812">Transmembrane</keyword>
<feature type="transmembrane region" description="Helical" evidence="1">
    <location>
        <begin position="32"/>
        <end position="51"/>
    </location>
</feature>
<reference evidence="2 3" key="1">
    <citation type="submission" date="2018-05" db="EMBL/GenBank/DDBJ databases">
        <title>Genomic Encyclopedia of Archaeal and Bacterial Type Strains, Phase II (KMG-II): from individual species to whole genera.</title>
        <authorList>
            <person name="Goeker M."/>
        </authorList>
    </citation>
    <scope>NUCLEOTIDE SEQUENCE [LARGE SCALE GENOMIC DNA]</scope>
    <source>
        <strain evidence="2 3">DSM 22637</strain>
    </source>
</reference>
<dbReference type="AlphaFoldDB" id="A0A316DJ67"/>
<accession>A0A316DJ67</accession>
<dbReference type="Proteomes" id="UP000245430">
    <property type="component" value="Unassembled WGS sequence"/>
</dbReference>
<organism evidence="2 3">
    <name type="scientific">Xanthomarina spongicola</name>
    <dbReference type="NCBI Taxonomy" id="570520"/>
    <lineage>
        <taxon>Bacteria</taxon>
        <taxon>Pseudomonadati</taxon>
        <taxon>Bacteroidota</taxon>
        <taxon>Flavobacteriia</taxon>
        <taxon>Flavobacteriales</taxon>
        <taxon>Flavobacteriaceae</taxon>
        <taxon>Xanthomarina</taxon>
    </lineage>
</organism>
<evidence type="ECO:0000313" key="2">
    <source>
        <dbReference type="EMBL" id="PWK18297.1"/>
    </source>
</evidence>
<sequence>MKQHFGAILLFYKPYVIWSFIINIVITFVNPQIIPAIITKLFLTILLWYFLNESHAKRKLNFYRNLGISSLRLFSSIFIIDVLLMIIYLSFIKVFI</sequence>
<keyword evidence="1" id="KW-1133">Transmembrane helix</keyword>
<keyword evidence="1" id="KW-0472">Membrane</keyword>
<feature type="transmembrane region" description="Helical" evidence="1">
    <location>
        <begin position="7"/>
        <end position="26"/>
    </location>
</feature>
<proteinExistence type="predicted"/>